<name>A0A0A9EL61_ARUDO</name>
<organism evidence="1">
    <name type="scientific">Arundo donax</name>
    <name type="common">Giant reed</name>
    <name type="synonym">Donax arundinaceus</name>
    <dbReference type="NCBI Taxonomy" id="35708"/>
    <lineage>
        <taxon>Eukaryota</taxon>
        <taxon>Viridiplantae</taxon>
        <taxon>Streptophyta</taxon>
        <taxon>Embryophyta</taxon>
        <taxon>Tracheophyta</taxon>
        <taxon>Spermatophyta</taxon>
        <taxon>Magnoliopsida</taxon>
        <taxon>Liliopsida</taxon>
        <taxon>Poales</taxon>
        <taxon>Poaceae</taxon>
        <taxon>PACMAD clade</taxon>
        <taxon>Arundinoideae</taxon>
        <taxon>Arundineae</taxon>
        <taxon>Arundo</taxon>
    </lineage>
</organism>
<sequence length="18" mass="2219">MAKLHNWHFQNPENPEVQ</sequence>
<accession>A0A0A9EL61</accession>
<proteinExistence type="predicted"/>
<reference evidence="1" key="2">
    <citation type="journal article" date="2015" name="Data Brief">
        <title>Shoot transcriptome of the giant reed, Arundo donax.</title>
        <authorList>
            <person name="Barrero R.A."/>
            <person name="Guerrero F.D."/>
            <person name="Moolhuijzen P."/>
            <person name="Goolsby J.A."/>
            <person name="Tidwell J."/>
            <person name="Bellgard S.E."/>
            <person name="Bellgard M.I."/>
        </authorList>
    </citation>
    <scope>NUCLEOTIDE SEQUENCE</scope>
    <source>
        <tissue evidence="1">Shoot tissue taken approximately 20 cm above the soil surface</tissue>
    </source>
</reference>
<dbReference type="EMBL" id="GBRH01201113">
    <property type="protein sequence ID" value="JAD96782.1"/>
    <property type="molecule type" value="Transcribed_RNA"/>
</dbReference>
<reference evidence="1" key="1">
    <citation type="submission" date="2014-09" db="EMBL/GenBank/DDBJ databases">
        <authorList>
            <person name="Magalhaes I.L.F."/>
            <person name="Oliveira U."/>
            <person name="Santos F.R."/>
            <person name="Vidigal T.H.D.A."/>
            <person name="Brescovit A.D."/>
            <person name="Santos A.J."/>
        </authorList>
    </citation>
    <scope>NUCLEOTIDE SEQUENCE</scope>
    <source>
        <tissue evidence="1">Shoot tissue taken approximately 20 cm above the soil surface</tissue>
    </source>
</reference>
<dbReference type="AlphaFoldDB" id="A0A0A9EL61"/>
<protein>
    <submittedName>
        <fullName evidence="1">Uncharacterized protein</fullName>
    </submittedName>
</protein>
<evidence type="ECO:0000313" key="1">
    <source>
        <dbReference type="EMBL" id="JAD96782.1"/>
    </source>
</evidence>